<dbReference type="Proteomes" id="UP000198741">
    <property type="component" value="Chromosome I"/>
</dbReference>
<dbReference type="GO" id="GO:0008320">
    <property type="term" value="F:protein transmembrane transporter activity"/>
    <property type="evidence" value="ECO:0007669"/>
    <property type="project" value="UniProtKB-UniRule"/>
</dbReference>
<evidence type="ECO:0000256" key="3">
    <source>
        <dbReference type="ARBA" id="ARBA00022475"/>
    </source>
</evidence>
<accession>A0A1H0SLI2</accession>
<evidence type="ECO:0000313" key="12">
    <source>
        <dbReference type="Proteomes" id="UP000198741"/>
    </source>
</evidence>
<dbReference type="Gene3D" id="1.20.5.3310">
    <property type="match status" value="1"/>
</dbReference>
<protein>
    <recommendedName>
        <fullName evidence="9">Sec-independent protein translocase protein TatB</fullName>
    </recommendedName>
</protein>
<keyword evidence="12" id="KW-1185">Reference proteome</keyword>
<comment type="subcellular location">
    <subcellularLocation>
        <location evidence="9">Cell membrane</location>
        <topology evidence="9">Single-pass membrane protein</topology>
    </subcellularLocation>
    <subcellularLocation>
        <location evidence="1">Membrane</location>
        <topology evidence="1">Single-pass membrane protein</topology>
    </subcellularLocation>
</comment>
<name>A0A1H0SLI2_9ACTN</name>
<evidence type="ECO:0000256" key="6">
    <source>
        <dbReference type="ARBA" id="ARBA00022989"/>
    </source>
</evidence>
<evidence type="ECO:0000256" key="7">
    <source>
        <dbReference type="ARBA" id="ARBA00023010"/>
    </source>
</evidence>
<dbReference type="GO" id="GO:0033281">
    <property type="term" value="C:TAT protein transport complex"/>
    <property type="evidence" value="ECO:0007669"/>
    <property type="project" value="UniProtKB-UniRule"/>
</dbReference>
<reference evidence="11 12" key="1">
    <citation type="submission" date="2016-10" db="EMBL/GenBank/DDBJ databases">
        <authorList>
            <person name="de Groot N.N."/>
        </authorList>
    </citation>
    <scope>NUCLEOTIDE SEQUENCE [LARGE SCALE GENOMIC DNA]</scope>
    <source>
        <strain evidence="12">P4-7,KCTC 19426,CECT 7604</strain>
    </source>
</reference>
<keyword evidence="6 9" id="KW-1133">Transmembrane helix</keyword>
<dbReference type="EMBL" id="LT629710">
    <property type="protein sequence ID" value="SDP42577.1"/>
    <property type="molecule type" value="Genomic_DNA"/>
</dbReference>
<dbReference type="AlphaFoldDB" id="A0A1H0SLI2"/>
<evidence type="ECO:0000256" key="4">
    <source>
        <dbReference type="ARBA" id="ARBA00022692"/>
    </source>
</evidence>
<comment type="similarity">
    <text evidence="9">Belongs to the TatB family.</text>
</comment>
<dbReference type="InterPro" id="IPR018448">
    <property type="entry name" value="TatB"/>
</dbReference>
<feature type="region of interest" description="Disordered" evidence="10">
    <location>
        <begin position="118"/>
        <end position="137"/>
    </location>
</feature>
<dbReference type="NCBIfam" id="TIGR01410">
    <property type="entry name" value="tatB"/>
    <property type="match status" value="1"/>
</dbReference>
<sequence length="187" mass="19649">MFGMSWAEIAIILVVGMFVLGPERIPVAVKWVSSTLRSVRSMAAGAQEQLRGEFGPEIDELRRQIADLQSLKEIQELRSLRDLNPRSMITKNLLGEEFSGGVSGFLGLNGIKDALNATGSGAAPESPGEPPPGQAAAVPAVTVNQPGARPEPVHLVKDVPPATAEPVHVNDPNANAAAPVSFDVDAT</sequence>
<evidence type="ECO:0000256" key="10">
    <source>
        <dbReference type="SAM" id="MobiDB-lite"/>
    </source>
</evidence>
<proteinExistence type="inferred from homology"/>
<keyword evidence="4 9" id="KW-0812">Transmembrane</keyword>
<dbReference type="HAMAP" id="MF_00237">
    <property type="entry name" value="TatB"/>
    <property type="match status" value="1"/>
</dbReference>
<keyword evidence="3 9" id="KW-1003">Cell membrane</keyword>
<feature type="compositionally biased region" description="Low complexity" evidence="10">
    <location>
        <begin position="166"/>
        <end position="180"/>
    </location>
</feature>
<dbReference type="OrthoDB" id="3267321at2"/>
<evidence type="ECO:0000256" key="2">
    <source>
        <dbReference type="ARBA" id="ARBA00022448"/>
    </source>
</evidence>
<evidence type="ECO:0000256" key="1">
    <source>
        <dbReference type="ARBA" id="ARBA00004167"/>
    </source>
</evidence>
<keyword evidence="7 9" id="KW-0811">Translocation</keyword>
<evidence type="ECO:0000256" key="8">
    <source>
        <dbReference type="ARBA" id="ARBA00023136"/>
    </source>
</evidence>
<dbReference type="GO" id="GO:0043953">
    <property type="term" value="P:protein transport by the Tat complex"/>
    <property type="evidence" value="ECO:0007669"/>
    <property type="project" value="UniProtKB-UniRule"/>
</dbReference>
<evidence type="ECO:0000256" key="5">
    <source>
        <dbReference type="ARBA" id="ARBA00022927"/>
    </source>
</evidence>
<dbReference type="InterPro" id="IPR003369">
    <property type="entry name" value="TatA/B/E"/>
</dbReference>
<feature type="region of interest" description="Disordered" evidence="10">
    <location>
        <begin position="161"/>
        <end position="187"/>
    </location>
</feature>
<keyword evidence="2 9" id="KW-0813">Transport</keyword>
<dbReference type="Pfam" id="PF02416">
    <property type="entry name" value="TatA_B_E"/>
    <property type="match status" value="1"/>
</dbReference>
<comment type="subunit">
    <text evidence="9">The Tat system comprises two distinct complexes: a TatABC complex, containing multiple copies of TatA, TatB and TatC subunits, and a separate TatA complex, containing only TatA subunits. Substrates initially bind to the TatABC complex, which probably triggers association of the separate TatA complex to form the active translocon.</text>
</comment>
<keyword evidence="8 9" id="KW-0472">Membrane</keyword>
<keyword evidence="5 9" id="KW-0653">Protein transport</keyword>
<organism evidence="11 12">
    <name type="scientific">Nakamurella panacisegetis</name>
    <dbReference type="NCBI Taxonomy" id="1090615"/>
    <lineage>
        <taxon>Bacteria</taxon>
        <taxon>Bacillati</taxon>
        <taxon>Actinomycetota</taxon>
        <taxon>Actinomycetes</taxon>
        <taxon>Nakamurellales</taxon>
        <taxon>Nakamurellaceae</taxon>
        <taxon>Nakamurella</taxon>
    </lineage>
</organism>
<comment type="function">
    <text evidence="9">Part of the twin-arginine translocation (Tat) system that transports large folded proteins containing a characteristic twin-arginine motif in their signal peptide across membranes. Together with TatC, TatB is part of a receptor directly interacting with Tat signal peptides. TatB may form an oligomeric binding site that transiently accommodates folded Tat precursor proteins before their translocation.</text>
</comment>
<dbReference type="STRING" id="1090615.SAMN04515671_4174"/>
<evidence type="ECO:0000313" key="11">
    <source>
        <dbReference type="EMBL" id="SDP42577.1"/>
    </source>
</evidence>
<gene>
    <name evidence="9" type="primary">tatB</name>
    <name evidence="11" type="ORF">SAMN04515671_4174</name>
</gene>
<dbReference type="PRINTS" id="PR01506">
    <property type="entry name" value="TATBPROTEIN"/>
</dbReference>
<evidence type="ECO:0000256" key="9">
    <source>
        <dbReference type="HAMAP-Rule" id="MF_00237"/>
    </source>
</evidence>